<dbReference type="InterPro" id="IPR042529">
    <property type="entry name" value="IF_2B-like_C"/>
</dbReference>
<protein>
    <submittedName>
        <fullName evidence="5">Initiation factor 2B</fullName>
    </submittedName>
</protein>
<dbReference type="PANTHER" id="PTHR45860">
    <property type="entry name" value="TRANSLATION INITIATION FACTOR EIF-2B SUBUNIT ALPHA"/>
    <property type="match status" value="1"/>
</dbReference>
<comment type="caution">
    <text evidence="5">The sequence shown here is derived from an EMBL/GenBank/DDBJ whole genome shotgun (WGS) entry which is preliminary data.</text>
</comment>
<dbReference type="EMBL" id="DTBJ01000057">
    <property type="protein sequence ID" value="HGM59288.1"/>
    <property type="molecule type" value="Genomic_DNA"/>
</dbReference>
<dbReference type="InterPro" id="IPR000649">
    <property type="entry name" value="IF-2B-related"/>
</dbReference>
<dbReference type="GO" id="GO:0005085">
    <property type="term" value="F:guanyl-nucleotide exchange factor activity"/>
    <property type="evidence" value="ECO:0007669"/>
    <property type="project" value="TreeGrafter"/>
</dbReference>
<comment type="similarity">
    <text evidence="1 4">Belongs to the eIF-2B alpha/beta/delta subunits family.</text>
</comment>
<proteinExistence type="inferred from homology"/>
<keyword evidence="3" id="KW-0648">Protein biosynthesis</keyword>
<sequence length="315" mass="36011">MNKLEELGFNRGLTSTEYVLNIIDNFLKITDNRDFTRKFLETYNRVIRERPSNSASINILRKIGEYIISNGFSNIDDFLIKMRENILKSCRESAIVASNRVVDNDIIITNSNSLCMKYLFKQLVDNSIKYKVFVAESRPGMESFDLINYLDELGVETYFIIDSAMRFFVKKVSKVIVSSESIAINGAVVSKIGTSLLSLIAKESRIRVFVIAPLYKLGFETIYGELLRLPEGDWRLLMNESIRRELPENYVARVPLFDVTPPEYIDGLATENGLFAPQAIPAVLKQVYGMFPPIVKPINEIISKIKEMYEKGVFH</sequence>
<evidence type="ECO:0000256" key="2">
    <source>
        <dbReference type="ARBA" id="ARBA00022540"/>
    </source>
</evidence>
<gene>
    <name evidence="5" type="ORF">ENU14_06875</name>
</gene>
<evidence type="ECO:0000313" key="5">
    <source>
        <dbReference type="EMBL" id="HGM59288.1"/>
    </source>
</evidence>
<evidence type="ECO:0000256" key="3">
    <source>
        <dbReference type="ARBA" id="ARBA00022917"/>
    </source>
</evidence>
<dbReference type="Pfam" id="PF01008">
    <property type="entry name" value="IF-2B"/>
    <property type="match status" value="1"/>
</dbReference>
<organism evidence="5">
    <name type="scientific">Staphylothermus marinus</name>
    <dbReference type="NCBI Taxonomy" id="2280"/>
    <lineage>
        <taxon>Archaea</taxon>
        <taxon>Thermoproteota</taxon>
        <taxon>Thermoprotei</taxon>
        <taxon>Desulfurococcales</taxon>
        <taxon>Desulfurococcaceae</taxon>
        <taxon>Staphylothermus</taxon>
    </lineage>
</organism>
<keyword evidence="2 5" id="KW-0396">Initiation factor</keyword>
<evidence type="ECO:0000256" key="1">
    <source>
        <dbReference type="ARBA" id="ARBA00007251"/>
    </source>
</evidence>
<reference evidence="5" key="1">
    <citation type="journal article" date="2020" name="mSystems">
        <title>Genome- and Community-Level Interaction Insights into Carbon Utilization and Element Cycling Functions of Hydrothermarchaeota in Hydrothermal Sediment.</title>
        <authorList>
            <person name="Zhou Z."/>
            <person name="Liu Y."/>
            <person name="Xu W."/>
            <person name="Pan J."/>
            <person name="Luo Z.H."/>
            <person name="Li M."/>
        </authorList>
    </citation>
    <scope>NUCLEOTIDE SEQUENCE [LARGE SCALE GENOMIC DNA]</scope>
    <source>
        <strain evidence="5">SpSt-642</strain>
    </source>
</reference>
<dbReference type="PANTHER" id="PTHR45860:SF1">
    <property type="entry name" value="TRANSLATION INITIATION FACTOR EIF-2B SUBUNIT ALPHA"/>
    <property type="match status" value="1"/>
</dbReference>
<evidence type="ECO:0000256" key="4">
    <source>
        <dbReference type="RuleBase" id="RU003814"/>
    </source>
</evidence>
<dbReference type="InterPro" id="IPR037171">
    <property type="entry name" value="NagB/RpiA_transferase-like"/>
</dbReference>
<dbReference type="SUPFAM" id="SSF100950">
    <property type="entry name" value="NagB/RpiA/CoA transferase-like"/>
    <property type="match status" value="1"/>
</dbReference>
<accession>A0A7C4HGE3</accession>
<name>A0A7C4HGE3_STAMA</name>
<dbReference type="GO" id="GO:0003743">
    <property type="term" value="F:translation initiation factor activity"/>
    <property type="evidence" value="ECO:0007669"/>
    <property type="project" value="UniProtKB-KW"/>
</dbReference>
<dbReference type="AlphaFoldDB" id="A0A7C4HGE3"/>
<dbReference type="InterPro" id="IPR051501">
    <property type="entry name" value="eIF2B_alpha/beta/delta"/>
</dbReference>
<dbReference type="Gene3D" id="3.40.50.10470">
    <property type="entry name" value="Translation initiation factor eif-2b, domain 2"/>
    <property type="match status" value="1"/>
</dbReference>